<sequence>MQPRYLNETRLASIIAEFFVMVEYCCTHGELSLRETDCEWQDASKIMARETGIPVTRVHDDMTAYAAHQYGTAWLDMFTAQHGEPYGAKRSIRTLANVACEKILRSGQKHHRLG</sequence>
<dbReference type="AlphaFoldDB" id="E6QVX0"/>
<evidence type="ECO:0000313" key="1">
    <source>
        <dbReference type="EMBL" id="CBI11393.1"/>
    </source>
</evidence>
<reference evidence="1" key="1">
    <citation type="submission" date="2009-10" db="EMBL/GenBank/DDBJ databases">
        <title>Diversity of trophic interactions inside an arsenic-rich microbial ecosystem.</title>
        <authorList>
            <person name="Bertin P.N."/>
            <person name="Heinrich-Salmeron A."/>
            <person name="Pelletier E."/>
            <person name="Goulhen-Chollet F."/>
            <person name="Arsene-Ploetze F."/>
            <person name="Gallien S."/>
            <person name="Calteau A."/>
            <person name="Vallenet D."/>
            <person name="Casiot C."/>
            <person name="Chane-Woon-Ming B."/>
            <person name="Giloteaux L."/>
            <person name="Barakat M."/>
            <person name="Bonnefoy V."/>
            <person name="Bruneel O."/>
            <person name="Chandler M."/>
            <person name="Cleiss J."/>
            <person name="Duran R."/>
            <person name="Elbaz-Poulichet F."/>
            <person name="Fonknechten N."/>
            <person name="Lauga B."/>
            <person name="Mornico D."/>
            <person name="Ortet P."/>
            <person name="Schaeffer C."/>
            <person name="Siguier P."/>
            <person name="Alexander Thil Smith A."/>
            <person name="Van Dorsselaer A."/>
            <person name="Weissenbach J."/>
            <person name="Medigue C."/>
            <person name="Le Paslier D."/>
        </authorList>
    </citation>
    <scope>NUCLEOTIDE SEQUENCE</scope>
</reference>
<name>E6QVX0_9ZZZZ</name>
<gene>
    <name evidence="1" type="ORF">CARN7_2217</name>
</gene>
<proteinExistence type="predicted"/>
<comment type="caution">
    <text evidence="1">The sequence shown here is derived from an EMBL/GenBank/DDBJ whole genome shotgun (WGS) entry which is preliminary data.</text>
</comment>
<accession>E6QVX0</accession>
<organism evidence="1">
    <name type="scientific">mine drainage metagenome</name>
    <dbReference type="NCBI Taxonomy" id="410659"/>
    <lineage>
        <taxon>unclassified sequences</taxon>
        <taxon>metagenomes</taxon>
        <taxon>ecological metagenomes</taxon>
    </lineage>
</organism>
<protein>
    <submittedName>
        <fullName evidence="1">Uncharacterized protein</fullName>
    </submittedName>
</protein>
<dbReference type="EMBL" id="CABR01000139">
    <property type="protein sequence ID" value="CBI11393.1"/>
    <property type="molecule type" value="Genomic_DNA"/>
</dbReference>